<dbReference type="EMBL" id="REGN01000243">
    <property type="protein sequence ID" value="RNA43285.1"/>
    <property type="molecule type" value="Genomic_DNA"/>
</dbReference>
<keyword evidence="2" id="KW-1185">Reference proteome</keyword>
<accession>A0A3M7T5P7</accession>
<sequence length="60" mass="6994">MTLNIFILDSLTFPKKKISKNCMFYFCTPSVCCSHTIKCVFLRLCAHQDLNVCWSDLSVW</sequence>
<name>A0A3M7T5P7_BRAPC</name>
<dbReference type="Proteomes" id="UP000276133">
    <property type="component" value="Unassembled WGS sequence"/>
</dbReference>
<organism evidence="1 2">
    <name type="scientific">Brachionus plicatilis</name>
    <name type="common">Marine rotifer</name>
    <name type="synonym">Brachionus muelleri</name>
    <dbReference type="NCBI Taxonomy" id="10195"/>
    <lineage>
        <taxon>Eukaryota</taxon>
        <taxon>Metazoa</taxon>
        <taxon>Spiralia</taxon>
        <taxon>Gnathifera</taxon>
        <taxon>Rotifera</taxon>
        <taxon>Eurotatoria</taxon>
        <taxon>Monogononta</taxon>
        <taxon>Pseudotrocha</taxon>
        <taxon>Ploima</taxon>
        <taxon>Brachionidae</taxon>
        <taxon>Brachionus</taxon>
    </lineage>
</organism>
<dbReference type="AlphaFoldDB" id="A0A3M7T5P7"/>
<evidence type="ECO:0000313" key="1">
    <source>
        <dbReference type="EMBL" id="RNA43285.1"/>
    </source>
</evidence>
<protein>
    <submittedName>
        <fullName evidence="1">Uncharacterized protein</fullName>
    </submittedName>
</protein>
<comment type="caution">
    <text evidence="1">The sequence shown here is derived from an EMBL/GenBank/DDBJ whole genome shotgun (WGS) entry which is preliminary data.</text>
</comment>
<proteinExistence type="predicted"/>
<evidence type="ECO:0000313" key="2">
    <source>
        <dbReference type="Proteomes" id="UP000276133"/>
    </source>
</evidence>
<gene>
    <name evidence="1" type="ORF">BpHYR1_028725</name>
</gene>
<reference evidence="1 2" key="1">
    <citation type="journal article" date="2018" name="Sci. Rep.">
        <title>Genomic signatures of local adaptation to the degree of environmental predictability in rotifers.</title>
        <authorList>
            <person name="Franch-Gras L."/>
            <person name="Hahn C."/>
            <person name="Garcia-Roger E.M."/>
            <person name="Carmona M.J."/>
            <person name="Serra M."/>
            <person name="Gomez A."/>
        </authorList>
    </citation>
    <scope>NUCLEOTIDE SEQUENCE [LARGE SCALE GENOMIC DNA]</scope>
    <source>
        <strain evidence="1">HYR1</strain>
    </source>
</reference>